<protein>
    <submittedName>
        <fullName evidence="2">Uncharacterized protein</fullName>
    </submittedName>
</protein>
<keyword evidence="3" id="KW-1185">Reference proteome</keyword>
<keyword evidence="1" id="KW-1133">Transmembrane helix</keyword>
<organism evidence="2 3">
    <name type="scientific">Aminipila butyrica</name>
    <dbReference type="NCBI Taxonomy" id="433296"/>
    <lineage>
        <taxon>Bacteria</taxon>
        <taxon>Bacillati</taxon>
        <taxon>Bacillota</taxon>
        <taxon>Clostridia</taxon>
        <taxon>Peptostreptococcales</taxon>
        <taxon>Anaerovoracaceae</taxon>
        <taxon>Aminipila</taxon>
    </lineage>
</organism>
<evidence type="ECO:0000256" key="1">
    <source>
        <dbReference type="SAM" id="Phobius"/>
    </source>
</evidence>
<feature type="transmembrane region" description="Helical" evidence="1">
    <location>
        <begin position="29"/>
        <end position="50"/>
    </location>
</feature>
<dbReference type="KEGG" id="abut:Ami103574_10790"/>
<dbReference type="Proteomes" id="UP000466848">
    <property type="component" value="Chromosome"/>
</dbReference>
<proteinExistence type="predicted"/>
<evidence type="ECO:0000313" key="2">
    <source>
        <dbReference type="EMBL" id="QIB69776.1"/>
    </source>
</evidence>
<gene>
    <name evidence="2" type="ORF">Ami103574_10790</name>
</gene>
<dbReference type="EMBL" id="CP048649">
    <property type="protein sequence ID" value="QIB69776.1"/>
    <property type="molecule type" value="Genomic_DNA"/>
</dbReference>
<name>A0A858C083_9FIRM</name>
<sequence length="70" mass="7663">MIKKLVGLKKKVMKTVKAVRKDESGMEMIQVIIICLIAIILGGILLGIFSDAFNEIGPLMVSKIKSVFSL</sequence>
<keyword evidence="1" id="KW-0812">Transmembrane</keyword>
<reference evidence="2 3" key="1">
    <citation type="submission" date="2020-02" db="EMBL/GenBank/DDBJ databases">
        <authorList>
            <person name="Kim Y.B."/>
            <person name="Roh S.W."/>
        </authorList>
    </citation>
    <scope>NUCLEOTIDE SEQUENCE [LARGE SCALE GENOMIC DNA]</scope>
    <source>
        <strain evidence="2 3">DSM 103574</strain>
    </source>
</reference>
<dbReference type="RefSeq" id="WP_163067016.1">
    <property type="nucleotide sequence ID" value="NZ_CP048649.1"/>
</dbReference>
<accession>A0A858C083</accession>
<evidence type="ECO:0000313" key="3">
    <source>
        <dbReference type="Proteomes" id="UP000466848"/>
    </source>
</evidence>
<keyword evidence="1" id="KW-0472">Membrane</keyword>
<dbReference type="AlphaFoldDB" id="A0A858C083"/>